<evidence type="ECO:0000313" key="1">
    <source>
        <dbReference type="EMBL" id="KAH6925734.1"/>
    </source>
</evidence>
<protein>
    <submittedName>
        <fullName evidence="1">Uncharacterized protein</fullName>
    </submittedName>
</protein>
<sequence>MITDRPGDGSHKVVSKKGTHASHAPDVCRLTVLRTQEGIKALAAASGEAPVKIVQQVTAYAPASSRQHLPSDEALRQIVRRKRKADCPHEPFAVQELIVEGEFRTTLDGREFLRCDCTSPDGAQLLIFFTDENIRKLNDAPIWLMDGTFKTVSALFEQLYTIHGYLHGHVFPFVYCLMTRRTQVAYEALFEEVLNFAADMGLALNPKTVSTDFELAAINAIRTTLFPQEASDLLRWWEENYLLGKSRRRVAGGNSTVVIRTPPIFPPSLWNVLALTQDGFPTGNNAVEAWHRRWEILVGAQHVSVFRVITTMKREQARVENNIEGAIRGQPRRLQSKKQKLRESRLAAALANRDNVDVLSFLRGIAHNLSV</sequence>
<comment type="caution">
    <text evidence="1">The sequence shown here is derived from an EMBL/GenBank/DDBJ whole genome shotgun (WGS) entry which is preliminary data.</text>
</comment>
<keyword evidence="2" id="KW-1185">Reference proteome</keyword>
<name>A0ACB7RYZ4_HYAAI</name>
<dbReference type="Proteomes" id="UP000821845">
    <property type="component" value="Chromosome 7"/>
</dbReference>
<gene>
    <name evidence="1" type="ORF">HPB50_009270</name>
</gene>
<reference evidence="1" key="1">
    <citation type="submission" date="2020-05" db="EMBL/GenBank/DDBJ databases">
        <title>Large-scale comparative analyses of tick genomes elucidate their genetic diversity and vector capacities.</title>
        <authorList>
            <person name="Jia N."/>
            <person name="Wang J."/>
            <person name="Shi W."/>
            <person name="Du L."/>
            <person name="Sun Y."/>
            <person name="Zhan W."/>
            <person name="Jiang J."/>
            <person name="Wang Q."/>
            <person name="Zhang B."/>
            <person name="Ji P."/>
            <person name="Sakyi L.B."/>
            <person name="Cui X."/>
            <person name="Yuan T."/>
            <person name="Jiang B."/>
            <person name="Yang W."/>
            <person name="Lam T.T.-Y."/>
            <person name="Chang Q."/>
            <person name="Ding S."/>
            <person name="Wang X."/>
            <person name="Zhu J."/>
            <person name="Ruan X."/>
            <person name="Zhao L."/>
            <person name="Wei J."/>
            <person name="Que T."/>
            <person name="Du C."/>
            <person name="Cheng J."/>
            <person name="Dai P."/>
            <person name="Han X."/>
            <person name="Huang E."/>
            <person name="Gao Y."/>
            <person name="Liu J."/>
            <person name="Shao H."/>
            <person name="Ye R."/>
            <person name="Li L."/>
            <person name="Wei W."/>
            <person name="Wang X."/>
            <person name="Wang C."/>
            <person name="Yang T."/>
            <person name="Huo Q."/>
            <person name="Li W."/>
            <person name="Guo W."/>
            <person name="Chen H."/>
            <person name="Zhou L."/>
            <person name="Ni X."/>
            <person name="Tian J."/>
            <person name="Zhou Y."/>
            <person name="Sheng Y."/>
            <person name="Liu T."/>
            <person name="Pan Y."/>
            <person name="Xia L."/>
            <person name="Li J."/>
            <person name="Zhao F."/>
            <person name="Cao W."/>
        </authorList>
    </citation>
    <scope>NUCLEOTIDE SEQUENCE</scope>
    <source>
        <strain evidence="1">Hyas-2018</strain>
    </source>
</reference>
<organism evidence="1 2">
    <name type="scientific">Hyalomma asiaticum</name>
    <name type="common">Tick</name>
    <dbReference type="NCBI Taxonomy" id="266040"/>
    <lineage>
        <taxon>Eukaryota</taxon>
        <taxon>Metazoa</taxon>
        <taxon>Ecdysozoa</taxon>
        <taxon>Arthropoda</taxon>
        <taxon>Chelicerata</taxon>
        <taxon>Arachnida</taxon>
        <taxon>Acari</taxon>
        <taxon>Parasitiformes</taxon>
        <taxon>Ixodida</taxon>
        <taxon>Ixodoidea</taxon>
        <taxon>Ixodidae</taxon>
        <taxon>Hyalomminae</taxon>
        <taxon>Hyalomma</taxon>
    </lineage>
</organism>
<proteinExistence type="predicted"/>
<evidence type="ECO:0000313" key="2">
    <source>
        <dbReference type="Proteomes" id="UP000821845"/>
    </source>
</evidence>
<accession>A0ACB7RYZ4</accession>
<dbReference type="EMBL" id="CM023487">
    <property type="protein sequence ID" value="KAH6925734.1"/>
    <property type="molecule type" value="Genomic_DNA"/>
</dbReference>